<evidence type="ECO:0000313" key="9">
    <source>
        <dbReference type="Proteomes" id="UP001500238"/>
    </source>
</evidence>
<evidence type="ECO:0000256" key="1">
    <source>
        <dbReference type="ARBA" id="ARBA00004196"/>
    </source>
</evidence>
<dbReference type="SUPFAM" id="SSF111369">
    <property type="entry name" value="HlyD-like secretion proteins"/>
    <property type="match status" value="1"/>
</dbReference>
<feature type="region of interest" description="Disordered" evidence="3">
    <location>
        <begin position="389"/>
        <end position="417"/>
    </location>
</feature>
<reference evidence="8 9" key="1">
    <citation type="journal article" date="2019" name="Int. J. Syst. Evol. Microbiol.">
        <title>The Global Catalogue of Microorganisms (GCM) 10K type strain sequencing project: providing services to taxonomists for standard genome sequencing and annotation.</title>
        <authorList>
            <consortium name="The Broad Institute Genomics Platform"/>
            <consortium name="The Broad Institute Genome Sequencing Center for Infectious Disease"/>
            <person name="Wu L."/>
            <person name="Ma J."/>
        </authorList>
    </citation>
    <scope>NUCLEOTIDE SEQUENCE [LARGE SCALE GENOMIC DNA]</scope>
    <source>
        <strain evidence="8 9">JCM 14603</strain>
    </source>
</reference>
<feature type="domain" description="Multidrug resistance protein MdtA-like C-terminal permuted SH3" evidence="7">
    <location>
        <begin position="318"/>
        <end position="378"/>
    </location>
</feature>
<gene>
    <name evidence="8" type="ORF">GCM10009102_32470</name>
</gene>
<evidence type="ECO:0000256" key="3">
    <source>
        <dbReference type="SAM" id="MobiDB-lite"/>
    </source>
</evidence>
<dbReference type="PANTHER" id="PTHR30158:SF3">
    <property type="entry name" value="MULTIDRUG EFFLUX PUMP SUBUNIT ACRA-RELATED"/>
    <property type="match status" value="1"/>
</dbReference>
<feature type="compositionally biased region" description="Low complexity" evidence="3">
    <location>
        <begin position="401"/>
        <end position="417"/>
    </location>
</feature>
<dbReference type="Pfam" id="PF25917">
    <property type="entry name" value="BSH_RND"/>
    <property type="match status" value="1"/>
</dbReference>
<dbReference type="Pfam" id="PF25944">
    <property type="entry name" value="Beta-barrel_RND"/>
    <property type="match status" value="1"/>
</dbReference>
<dbReference type="InterPro" id="IPR058627">
    <property type="entry name" value="MdtA-like_C"/>
</dbReference>
<dbReference type="Gene3D" id="1.10.287.470">
    <property type="entry name" value="Helix hairpin bin"/>
    <property type="match status" value="1"/>
</dbReference>
<feature type="domain" description="Multidrug resistance protein MdtA-like beta-barrel" evidence="6">
    <location>
        <begin position="226"/>
        <end position="310"/>
    </location>
</feature>
<feature type="domain" description="Multidrug resistance protein MdtA-like barrel-sandwich hybrid" evidence="5">
    <location>
        <begin position="81"/>
        <end position="221"/>
    </location>
</feature>
<dbReference type="Gene3D" id="2.40.30.170">
    <property type="match status" value="1"/>
</dbReference>
<sequence length="417" mass="44148">MTHLTIASTRTHRLFTGVTMTAIALLLAGCGNSESQDKGAGKGGAGGAGRGPTTVGYVVVQPTSAAMVTELAARTSAYESSDVRPQVNGIIRRRFFTEGSLVKRGQPLYEIDPRLYRAAANEAQANLQSARANQEALRIQAERYRPLAAIEAVSKQEYTNAIASARQATASVAQTSAALETARINLKFTTVPAPITGRIGRSLFTVGALVSASQTDPLAQIQRLDPMFVDIQQSAADMLSLRRSLSQNGIVPTTAQVRLKLEDGSDYGQTGSVEFSEALVNTETGTVTLRARIPNPQGILLPGMFVRASFAQAINERAFLVPQEALSRDAKGNATVMLVGQNGKTVQKPVTAARTQGRYWVVTTGLNPGDKIITQGLNNLRPGAQVKAVPANSPQVVKPPQQGKDGQQQGASQSKAG</sequence>
<dbReference type="Gene3D" id="2.40.420.20">
    <property type="match status" value="1"/>
</dbReference>
<dbReference type="InterPro" id="IPR058625">
    <property type="entry name" value="MdtA-like_BSH"/>
</dbReference>
<evidence type="ECO:0000256" key="2">
    <source>
        <dbReference type="ARBA" id="ARBA00009477"/>
    </source>
</evidence>
<dbReference type="NCBIfam" id="TIGR01730">
    <property type="entry name" value="RND_mfp"/>
    <property type="match status" value="1"/>
</dbReference>
<evidence type="ECO:0000259" key="5">
    <source>
        <dbReference type="Pfam" id="PF25917"/>
    </source>
</evidence>
<evidence type="ECO:0000313" key="8">
    <source>
        <dbReference type="EMBL" id="GAA0677305.1"/>
    </source>
</evidence>
<comment type="caution">
    <text evidence="8">The sequence shown here is derived from an EMBL/GenBank/DDBJ whole genome shotgun (WGS) entry which is preliminary data.</text>
</comment>
<evidence type="ECO:0000259" key="6">
    <source>
        <dbReference type="Pfam" id="PF25944"/>
    </source>
</evidence>
<feature type="domain" description="Multidrug resistance protein MdtA-like alpha-helical hairpin" evidence="4">
    <location>
        <begin position="121"/>
        <end position="189"/>
    </location>
</feature>
<dbReference type="InterPro" id="IPR006143">
    <property type="entry name" value="RND_pump_MFP"/>
</dbReference>
<protein>
    <submittedName>
        <fullName evidence="8">Efflux RND transporter periplasmic adaptor subunit</fullName>
    </submittedName>
</protein>
<evidence type="ECO:0000259" key="4">
    <source>
        <dbReference type="Pfam" id="PF25876"/>
    </source>
</evidence>
<dbReference type="PANTHER" id="PTHR30158">
    <property type="entry name" value="ACRA/E-RELATED COMPONENT OF DRUG EFFLUX TRANSPORTER"/>
    <property type="match status" value="1"/>
</dbReference>
<organism evidence="8 9">
    <name type="scientific">Sphingomonas insulae</name>
    <dbReference type="NCBI Taxonomy" id="424800"/>
    <lineage>
        <taxon>Bacteria</taxon>
        <taxon>Pseudomonadati</taxon>
        <taxon>Pseudomonadota</taxon>
        <taxon>Alphaproteobacteria</taxon>
        <taxon>Sphingomonadales</taxon>
        <taxon>Sphingomonadaceae</taxon>
        <taxon>Sphingomonas</taxon>
    </lineage>
</organism>
<proteinExistence type="inferred from homology"/>
<name>A0ABN1I114_9SPHN</name>
<dbReference type="Pfam" id="PF25967">
    <property type="entry name" value="RND-MFP_C"/>
    <property type="match status" value="1"/>
</dbReference>
<dbReference type="InterPro" id="IPR058626">
    <property type="entry name" value="MdtA-like_b-barrel"/>
</dbReference>
<evidence type="ECO:0000259" key="7">
    <source>
        <dbReference type="Pfam" id="PF25967"/>
    </source>
</evidence>
<keyword evidence="9" id="KW-1185">Reference proteome</keyword>
<dbReference type="Gene3D" id="2.40.50.100">
    <property type="match status" value="1"/>
</dbReference>
<dbReference type="Pfam" id="PF25876">
    <property type="entry name" value="HH_MFP_RND"/>
    <property type="match status" value="1"/>
</dbReference>
<dbReference type="InterPro" id="IPR058624">
    <property type="entry name" value="MdtA-like_HH"/>
</dbReference>
<comment type="similarity">
    <text evidence="2">Belongs to the membrane fusion protein (MFP) (TC 8.A.1) family.</text>
</comment>
<comment type="subcellular location">
    <subcellularLocation>
        <location evidence="1">Cell envelope</location>
    </subcellularLocation>
</comment>
<dbReference type="Proteomes" id="UP001500238">
    <property type="component" value="Unassembled WGS sequence"/>
</dbReference>
<dbReference type="EMBL" id="BAAAES010000012">
    <property type="protein sequence ID" value="GAA0677305.1"/>
    <property type="molecule type" value="Genomic_DNA"/>
</dbReference>
<accession>A0ABN1I114</accession>